<keyword evidence="2" id="KW-0963">Cytoplasm</keyword>
<evidence type="ECO:0000313" key="7">
    <source>
        <dbReference type="EMBL" id="CAD8502637.1"/>
    </source>
</evidence>
<dbReference type="GO" id="GO:0036038">
    <property type="term" value="C:MKS complex"/>
    <property type="evidence" value="ECO:0007669"/>
    <property type="project" value="TreeGrafter"/>
</dbReference>
<keyword evidence="3" id="KW-0970">Cilium biogenesis/degradation</keyword>
<dbReference type="EMBL" id="HBEP01029581">
    <property type="protein sequence ID" value="CAD8502637.1"/>
    <property type="molecule type" value="Transcribed_RNA"/>
</dbReference>
<evidence type="ECO:0000256" key="1">
    <source>
        <dbReference type="ARBA" id="ARBA00004120"/>
    </source>
</evidence>
<reference evidence="7" key="1">
    <citation type="submission" date="2021-01" db="EMBL/GenBank/DDBJ databases">
        <authorList>
            <person name="Corre E."/>
            <person name="Pelletier E."/>
            <person name="Niang G."/>
            <person name="Scheremetjew M."/>
            <person name="Finn R."/>
            <person name="Kale V."/>
            <person name="Holt S."/>
            <person name="Cochrane G."/>
            <person name="Meng A."/>
            <person name="Brown T."/>
            <person name="Cohen L."/>
        </authorList>
    </citation>
    <scope>NUCLEOTIDE SEQUENCE</scope>
    <source>
        <strain evidence="7">CCMP1374</strain>
    </source>
</reference>
<accession>A0A7S0F771</accession>
<name>A0A7S0F771_9EUKA</name>
<dbReference type="PANTHER" id="PTHR12968">
    <property type="entry name" value="B9 DOMAIN-CONTAINING"/>
    <property type="match status" value="1"/>
</dbReference>
<sequence>MAAAELHLLGQLTGASGFPLSSLFCKFSIESGSNFRVLQGVVEGQTQCDQPNEEEMAVWSHPIDVHYTLKGIDGWPRLKLEVWGVDGFGRNELVGYGVCMLPTSPGLHELRCATWRPCGSMREQISTFFLGGVPTLKHKEVITQPIDRFRLQTEPSGDVHLTLGVLTKDFARYGVSS</sequence>
<comment type="subcellular location">
    <subcellularLocation>
        <location evidence="1">Cytoplasm</location>
        <location evidence="1">Cytoskeleton</location>
        <location evidence="1">Cilium basal body</location>
    </subcellularLocation>
</comment>
<protein>
    <recommendedName>
        <fullName evidence="6">B9 domain-containing protein 2</fullName>
    </recommendedName>
</protein>
<dbReference type="PROSITE" id="PS51381">
    <property type="entry name" value="C2_B9"/>
    <property type="match status" value="1"/>
</dbReference>
<dbReference type="GO" id="GO:0060271">
    <property type="term" value="P:cilium assembly"/>
    <property type="evidence" value="ECO:0007669"/>
    <property type="project" value="TreeGrafter"/>
</dbReference>
<keyword evidence="4" id="KW-0206">Cytoskeleton</keyword>
<proteinExistence type="predicted"/>
<gene>
    <name evidence="7" type="ORF">PANT1444_LOCUS16754</name>
</gene>
<evidence type="ECO:0000256" key="3">
    <source>
        <dbReference type="ARBA" id="ARBA00022794"/>
    </source>
</evidence>
<dbReference type="AlphaFoldDB" id="A0A7S0F771"/>
<keyword evidence="5" id="KW-0966">Cell projection</keyword>
<evidence type="ECO:0000256" key="6">
    <source>
        <dbReference type="ARBA" id="ARBA00039272"/>
    </source>
</evidence>
<dbReference type="PANTHER" id="PTHR12968:SF2">
    <property type="entry name" value="B9 DOMAIN-CONTAINING PROTEIN 2"/>
    <property type="match status" value="1"/>
</dbReference>
<dbReference type="Pfam" id="PF07162">
    <property type="entry name" value="B9-C2"/>
    <property type="match status" value="1"/>
</dbReference>
<evidence type="ECO:0000256" key="4">
    <source>
        <dbReference type="ARBA" id="ARBA00023212"/>
    </source>
</evidence>
<dbReference type="InterPro" id="IPR010796">
    <property type="entry name" value="C2_B9-type_dom"/>
</dbReference>
<organism evidence="7">
    <name type="scientific">Phaeocystis antarctica</name>
    <dbReference type="NCBI Taxonomy" id="33657"/>
    <lineage>
        <taxon>Eukaryota</taxon>
        <taxon>Haptista</taxon>
        <taxon>Haptophyta</taxon>
        <taxon>Prymnesiophyceae</taxon>
        <taxon>Phaeocystales</taxon>
        <taxon>Phaeocystaceae</taxon>
        <taxon>Phaeocystis</taxon>
    </lineage>
</organism>
<evidence type="ECO:0000256" key="5">
    <source>
        <dbReference type="ARBA" id="ARBA00023273"/>
    </source>
</evidence>
<evidence type="ECO:0000256" key="2">
    <source>
        <dbReference type="ARBA" id="ARBA00022490"/>
    </source>
</evidence>